<dbReference type="Gene3D" id="4.10.1240.50">
    <property type="match status" value="1"/>
</dbReference>
<evidence type="ECO:0000313" key="11">
    <source>
        <dbReference type="EMBL" id="KAH0622728.1"/>
    </source>
</evidence>
<evidence type="ECO:0000256" key="3">
    <source>
        <dbReference type="ARBA" id="ARBA00023015"/>
    </source>
</evidence>
<evidence type="ECO:0000259" key="9">
    <source>
        <dbReference type="PROSITE" id="PS51156"/>
    </source>
</evidence>
<dbReference type="Pfam" id="PF00249">
    <property type="entry name" value="Myb_DNA-binding"/>
    <property type="match status" value="1"/>
</dbReference>
<comment type="subcellular location">
    <subcellularLocation>
        <location evidence="1">Nucleus</location>
    </subcellularLocation>
</comment>
<comment type="caution">
    <text evidence="11">The sequence shown here is derived from an EMBL/GenBank/DDBJ whole genome shotgun (WGS) entry which is preliminary data.</text>
</comment>
<proteinExistence type="inferred from homology"/>
<feature type="compositionally biased region" description="Pro residues" evidence="8">
    <location>
        <begin position="425"/>
        <end position="434"/>
    </location>
</feature>
<evidence type="ECO:0008006" key="13">
    <source>
        <dbReference type="Google" id="ProtNLM"/>
    </source>
</evidence>
<reference evidence="11 12" key="1">
    <citation type="journal article" date="2022" name="Gigascience">
        <title>A chromosome-level genome assembly and annotation of the desert horned lizard, Phrynosoma platyrhinos, provides insight into chromosomal rearrangements among reptiles.</title>
        <authorList>
            <person name="Koochekian N."/>
            <person name="Ascanio A."/>
            <person name="Farleigh K."/>
            <person name="Card D.C."/>
            <person name="Schield D.R."/>
            <person name="Castoe T.A."/>
            <person name="Jezkova T."/>
        </authorList>
    </citation>
    <scope>NUCLEOTIDE SEQUENCE [LARGE SCALE GENOMIC DNA]</scope>
    <source>
        <strain evidence="11">NK-2021</strain>
    </source>
</reference>
<keyword evidence="3" id="KW-0805">Transcription regulation</keyword>
<feature type="region of interest" description="Disordered" evidence="8">
    <location>
        <begin position="171"/>
        <end position="251"/>
    </location>
</feature>
<feature type="compositionally biased region" description="Polar residues" evidence="8">
    <location>
        <begin position="514"/>
        <end position="524"/>
    </location>
</feature>
<keyword evidence="2" id="KW-0678">Repressor</keyword>
<evidence type="ECO:0000256" key="6">
    <source>
        <dbReference type="ARBA" id="ARBA00023242"/>
    </source>
</evidence>
<organism evidence="11 12">
    <name type="scientific">Phrynosoma platyrhinos</name>
    <name type="common">Desert horned lizard</name>
    <dbReference type="NCBI Taxonomy" id="52577"/>
    <lineage>
        <taxon>Eukaryota</taxon>
        <taxon>Metazoa</taxon>
        <taxon>Chordata</taxon>
        <taxon>Craniata</taxon>
        <taxon>Vertebrata</taxon>
        <taxon>Euteleostomi</taxon>
        <taxon>Lepidosauria</taxon>
        <taxon>Squamata</taxon>
        <taxon>Bifurcata</taxon>
        <taxon>Unidentata</taxon>
        <taxon>Episquamata</taxon>
        <taxon>Toxicofera</taxon>
        <taxon>Iguania</taxon>
        <taxon>Phrynosomatidae</taxon>
        <taxon>Phrynosomatinae</taxon>
        <taxon>Phrynosoma</taxon>
    </lineage>
</organism>
<dbReference type="PROSITE" id="PS51156">
    <property type="entry name" value="ELM2"/>
    <property type="match status" value="1"/>
</dbReference>
<keyword evidence="6" id="KW-0539">Nucleus</keyword>
<feature type="compositionally biased region" description="Low complexity" evidence="8">
    <location>
        <begin position="448"/>
        <end position="457"/>
    </location>
</feature>
<dbReference type="InterPro" id="IPR049048">
    <property type="entry name" value="REST_helical"/>
</dbReference>
<evidence type="ECO:0000256" key="2">
    <source>
        <dbReference type="ARBA" id="ARBA00022491"/>
    </source>
</evidence>
<feature type="region of interest" description="Disordered" evidence="8">
    <location>
        <begin position="382"/>
        <end position="524"/>
    </location>
</feature>
<dbReference type="SMART" id="SM01189">
    <property type="entry name" value="ELM2"/>
    <property type="match status" value="1"/>
</dbReference>
<evidence type="ECO:0000256" key="8">
    <source>
        <dbReference type="SAM" id="MobiDB-lite"/>
    </source>
</evidence>
<keyword evidence="5" id="KW-0804">Transcription</keyword>
<dbReference type="InterPro" id="IPR009057">
    <property type="entry name" value="Homeodomain-like_sf"/>
</dbReference>
<keyword evidence="12" id="KW-1185">Reference proteome</keyword>
<feature type="compositionally biased region" description="Gly residues" evidence="8">
    <location>
        <begin position="44"/>
        <end position="59"/>
    </location>
</feature>
<gene>
    <name evidence="11" type="ORF">JD844_025276</name>
</gene>
<dbReference type="PANTHER" id="PTHR16089:SF13">
    <property type="entry name" value="REST COREPRESSOR 3"/>
    <property type="match status" value="1"/>
</dbReference>
<evidence type="ECO:0000256" key="1">
    <source>
        <dbReference type="ARBA" id="ARBA00004123"/>
    </source>
</evidence>
<dbReference type="Gene3D" id="1.20.58.1880">
    <property type="match status" value="1"/>
</dbReference>
<dbReference type="Pfam" id="PF20878">
    <property type="entry name" value="REST_helical"/>
    <property type="match status" value="1"/>
</dbReference>
<dbReference type="PANTHER" id="PTHR16089">
    <property type="entry name" value="REST COREPRESSOR COREST PROTEIN-RELATED"/>
    <property type="match status" value="1"/>
</dbReference>
<dbReference type="Proteomes" id="UP000826234">
    <property type="component" value="Unassembled WGS sequence"/>
</dbReference>
<keyword evidence="4" id="KW-0175">Coiled coil</keyword>
<feature type="compositionally biased region" description="Basic and acidic residues" evidence="8">
    <location>
        <begin position="194"/>
        <end position="216"/>
    </location>
</feature>
<evidence type="ECO:0000256" key="5">
    <source>
        <dbReference type="ARBA" id="ARBA00023163"/>
    </source>
</evidence>
<dbReference type="PROSITE" id="PS51293">
    <property type="entry name" value="SANT"/>
    <property type="match status" value="1"/>
</dbReference>
<protein>
    <recommendedName>
        <fullName evidence="13">REST corepressor 3</fullName>
    </recommendedName>
</protein>
<dbReference type="SMART" id="SM00717">
    <property type="entry name" value="SANT"/>
    <property type="match status" value="1"/>
</dbReference>
<dbReference type="InterPro" id="IPR001005">
    <property type="entry name" value="SANT/Myb"/>
</dbReference>
<accession>A0ABQ7SZC1</accession>
<dbReference type="InterPro" id="IPR017884">
    <property type="entry name" value="SANT_dom"/>
</dbReference>
<dbReference type="EMBL" id="JAIPUX010003289">
    <property type="protein sequence ID" value="KAH0622728.1"/>
    <property type="molecule type" value="Genomic_DNA"/>
</dbReference>
<evidence type="ECO:0000256" key="7">
    <source>
        <dbReference type="ARBA" id="ARBA00038011"/>
    </source>
</evidence>
<feature type="domain" description="ELM2" evidence="9">
    <location>
        <begin position="66"/>
        <end position="109"/>
    </location>
</feature>
<evidence type="ECO:0000313" key="12">
    <source>
        <dbReference type="Proteomes" id="UP000826234"/>
    </source>
</evidence>
<feature type="compositionally biased region" description="Gly residues" evidence="8">
    <location>
        <begin position="25"/>
        <end position="34"/>
    </location>
</feature>
<dbReference type="SUPFAM" id="SSF46689">
    <property type="entry name" value="Homeodomain-like"/>
    <property type="match status" value="1"/>
</dbReference>
<comment type="similarity">
    <text evidence="7">Belongs to the CoREST family.</text>
</comment>
<feature type="region of interest" description="Disordered" evidence="8">
    <location>
        <begin position="1"/>
        <end position="66"/>
    </location>
</feature>
<feature type="domain" description="SANT" evidence="10">
    <location>
        <begin position="315"/>
        <end position="366"/>
    </location>
</feature>
<evidence type="ECO:0000259" key="10">
    <source>
        <dbReference type="PROSITE" id="PS51293"/>
    </source>
</evidence>
<dbReference type="Pfam" id="PF01448">
    <property type="entry name" value="ELM2"/>
    <property type="match status" value="1"/>
</dbReference>
<dbReference type="InterPro" id="IPR051066">
    <property type="entry name" value="Trans_reg/Corepressor"/>
</dbReference>
<dbReference type="Gene3D" id="1.10.10.60">
    <property type="entry name" value="Homeodomain-like"/>
    <property type="match status" value="1"/>
</dbReference>
<dbReference type="InterPro" id="IPR000949">
    <property type="entry name" value="ELM2_dom"/>
</dbReference>
<feature type="compositionally biased region" description="Basic residues" evidence="8">
    <location>
        <begin position="237"/>
        <end position="249"/>
    </location>
</feature>
<evidence type="ECO:0000256" key="4">
    <source>
        <dbReference type="ARBA" id="ARBA00023054"/>
    </source>
</evidence>
<dbReference type="CDD" id="cd00167">
    <property type="entry name" value="SANT"/>
    <property type="match status" value="1"/>
</dbReference>
<sequence>MPGMMEKGAELLAGAKGRAAPNGTKNGGGGGSPGSNGHFSEAESGGGGSGSGGAGGGGDSGEEHDVGMRVGADYQARIPDFEPGATKYTDKDNGGMLVWSPYHSISDAKSFSMETESLFKEDFIFNCPFIRKRSKIWEICKGLLNVLPDKTIASLVKYYYSWKKTRSRTSLMDRQARKLASRNNQGDSDDDVEEAHPIDGNDSDYDPKKETKKEGNNEQPVQSSKIGLGRREYQSLQHRHHSQRSKCRPPKGMYLTQEDVVAVSCSPNAANTLLRQLDMELISLKRQNAKQVNSALKQKIEGGIEEFKPLESNQKINARWTTEEQLLAVQGVRKYGKDFQAIADVIGNKTVGQVKNFFVNYRRRFNLEEVLQEWEAEQGTLASNGDASALGEDTKNTIVPSGKSTDEEDEAQIPQTPQCVGSSPPAQPSTPTPATPVTTLNQPPPLLRPTLPAAPALHRQPPPLQQQARFIQPRPALNQPPPPLIRPANSMPPRLNPRPALSSTGGPQPPSLIGIQTESQTPLH</sequence>
<name>A0ABQ7SZC1_PHRPL</name>